<reference evidence="2" key="1">
    <citation type="journal article" date="2014" name="Int. J. Syst. Evol. Microbiol.">
        <title>Complete genome sequence of Corynebacterium casei LMG S-19264T (=DSM 44701T), isolated from a smear-ripened cheese.</title>
        <authorList>
            <consortium name="US DOE Joint Genome Institute (JGI-PGF)"/>
            <person name="Walter F."/>
            <person name="Albersmeier A."/>
            <person name="Kalinowski J."/>
            <person name="Ruckert C."/>
        </authorList>
    </citation>
    <scope>NUCLEOTIDE SEQUENCE</scope>
    <source>
        <strain evidence="2">VKM Ac-1069</strain>
    </source>
</reference>
<dbReference type="AlphaFoldDB" id="A0A9W6P049"/>
<dbReference type="RefSeq" id="WP_037052327.1">
    <property type="nucleotide sequence ID" value="NZ_BAAAUZ010000040.1"/>
</dbReference>
<dbReference type="InterPro" id="IPR029058">
    <property type="entry name" value="AB_hydrolase_fold"/>
</dbReference>
<dbReference type="Gene3D" id="3.40.50.1820">
    <property type="entry name" value="alpha/beta hydrolase"/>
    <property type="match status" value="1"/>
</dbReference>
<feature type="domain" description="AB hydrolase-1" evidence="1">
    <location>
        <begin position="4"/>
        <end position="208"/>
    </location>
</feature>
<sequence>MHPFVLVPGLGLSGASWGPTLSELGAGADVVTLPGFGERVRRGDRLDPPAQACRVLEAANLADRVVLGHSASCQVVAEAAARAPRPPRALVLVGPTTDPSGGTWPRLVERWLRTAAHEWPAQAPLLVRDYLRTGLGGMARTLHVARRHRIEPALAAVRCPVLVVRGRHDRIAPAGWAEHLARTAPRGRAFTLPAGGHMVPITHPELLAPVVSRLG</sequence>
<dbReference type="EMBL" id="BSFQ01000045">
    <property type="protein sequence ID" value="GLL15373.1"/>
    <property type="molecule type" value="Genomic_DNA"/>
</dbReference>
<evidence type="ECO:0000259" key="1">
    <source>
        <dbReference type="Pfam" id="PF12697"/>
    </source>
</evidence>
<keyword evidence="3" id="KW-1185">Reference proteome</keyword>
<comment type="caution">
    <text evidence="2">The sequence shown here is derived from an EMBL/GenBank/DDBJ whole genome shotgun (WGS) entry which is preliminary data.</text>
</comment>
<dbReference type="Proteomes" id="UP001143463">
    <property type="component" value="Unassembled WGS sequence"/>
</dbReference>
<dbReference type="PANTHER" id="PTHR43689:SF8">
    <property type="entry name" value="ALPHA_BETA-HYDROLASES SUPERFAMILY PROTEIN"/>
    <property type="match status" value="1"/>
</dbReference>
<proteinExistence type="predicted"/>
<dbReference type="InterPro" id="IPR000073">
    <property type="entry name" value="AB_hydrolase_1"/>
</dbReference>
<dbReference type="Pfam" id="PF12697">
    <property type="entry name" value="Abhydrolase_6"/>
    <property type="match status" value="1"/>
</dbReference>
<reference evidence="2" key="2">
    <citation type="submission" date="2023-01" db="EMBL/GenBank/DDBJ databases">
        <authorList>
            <person name="Sun Q."/>
            <person name="Evtushenko L."/>
        </authorList>
    </citation>
    <scope>NUCLEOTIDE SEQUENCE</scope>
    <source>
        <strain evidence="2">VKM Ac-1069</strain>
    </source>
</reference>
<organism evidence="2 3">
    <name type="scientific">Pseudonocardia halophobica</name>
    <dbReference type="NCBI Taxonomy" id="29401"/>
    <lineage>
        <taxon>Bacteria</taxon>
        <taxon>Bacillati</taxon>
        <taxon>Actinomycetota</taxon>
        <taxon>Actinomycetes</taxon>
        <taxon>Pseudonocardiales</taxon>
        <taxon>Pseudonocardiaceae</taxon>
        <taxon>Pseudonocardia</taxon>
    </lineage>
</organism>
<dbReference type="GO" id="GO:0016787">
    <property type="term" value="F:hydrolase activity"/>
    <property type="evidence" value="ECO:0007669"/>
    <property type="project" value="UniProtKB-KW"/>
</dbReference>
<evidence type="ECO:0000313" key="2">
    <source>
        <dbReference type="EMBL" id="GLL15373.1"/>
    </source>
</evidence>
<gene>
    <name evidence="2" type="ORF">GCM10017577_65230</name>
</gene>
<dbReference type="SUPFAM" id="SSF53474">
    <property type="entry name" value="alpha/beta-Hydrolases"/>
    <property type="match status" value="1"/>
</dbReference>
<name>A0A9W6P049_9PSEU</name>
<evidence type="ECO:0000313" key="3">
    <source>
        <dbReference type="Proteomes" id="UP001143463"/>
    </source>
</evidence>
<accession>A0A9W6P049</accession>
<dbReference type="PANTHER" id="PTHR43689">
    <property type="entry name" value="HYDROLASE"/>
    <property type="match status" value="1"/>
</dbReference>
<keyword evidence="2" id="KW-0378">Hydrolase</keyword>
<protein>
    <submittedName>
        <fullName evidence="2">Alpha/beta hydrolase</fullName>
    </submittedName>
</protein>